<dbReference type="AlphaFoldDB" id="X1AZ09"/>
<comment type="caution">
    <text evidence="1">The sequence shown here is derived from an EMBL/GenBank/DDBJ whole genome shotgun (WGS) entry which is preliminary data.</text>
</comment>
<proteinExistence type="predicted"/>
<gene>
    <name evidence="1" type="ORF">S01H4_25496</name>
</gene>
<sequence>MVKLQHKIKGKEQFMITIPKSLALQKGWKQGIELDLRFNERG</sequence>
<name>X1AZ09_9ZZZZ</name>
<evidence type="ECO:0000313" key="1">
    <source>
        <dbReference type="EMBL" id="GAG77368.1"/>
    </source>
</evidence>
<reference evidence="1" key="1">
    <citation type="journal article" date="2014" name="Front. Microbiol.">
        <title>High frequency of phylogenetically diverse reductive dehalogenase-homologous genes in deep subseafloor sedimentary metagenomes.</title>
        <authorList>
            <person name="Kawai M."/>
            <person name="Futagami T."/>
            <person name="Toyoda A."/>
            <person name="Takaki Y."/>
            <person name="Nishi S."/>
            <person name="Hori S."/>
            <person name="Arai W."/>
            <person name="Tsubouchi T."/>
            <person name="Morono Y."/>
            <person name="Uchiyama I."/>
            <person name="Ito T."/>
            <person name="Fujiyama A."/>
            <person name="Inagaki F."/>
            <person name="Takami H."/>
        </authorList>
    </citation>
    <scope>NUCLEOTIDE SEQUENCE</scope>
    <source>
        <strain evidence="1">Expedition CK06-06</strain>
    </source>
</reference>
<protein>
    <submittedName>
        <fullName evidence="1">Uncharacterized protein</fullName>
    </submittedName>
</protein>
<accession>X1AZ09</accession>
<organism evidence="1">
    <name type="scientific">marine sediment metagenome</name>
    <dbReference type="NCBI Taxonomy" id="412755"/>
    <lineage>
        <taxon>unclassified sequences</taxon>
        <taxon>metagenomes</taxon>
        <taxon>ecological metagenomes</taxon>
    </lineage>
</organism>
<feature type="non-terminal residue" evidence="1">
    <location>
        <position position="42"/>
    </location>
</feature>
<dbReference type="EMBL" id="BART01012139">
    <property type="protein sequence ID" value="GAG77368.1"/>
    <property type="molecule type" value="Genomic_DNA"/>
</dbReference>